<reference evidence="3" key="1">
    <citation type="journal article" date="2019" name="PLoS Negl. Trop. Dis.">
        <title>Revisiting the worldwide diversity of Leptospira species in the environment.</title>
        <authorList>
            <person name="Vincent A.T."/>
            <person name="Schiettekatte O."/>
            <person name="Bourhy P."/>
            <person name="Veyrier F.J."/>
            <person name="Picardeau M."/>
        </authorList>
    </citation>
    <scope>NUCLEOTIDE SEQUENCE [LARGE SCALE GENOMIC DNA]</scope>
    <source>
        <strain evidence="3">201300427</strain>
    </source>
</reference>
<name>A0A4R9LX90_9LEPT</name>
<accession>A0A4R9LX90</accession>
<gene>
    <name evidence="3" type="ORF">EHS15_10690</name>
</gene>
<dbReference type="AlphaFoldDB" id="A0A4R9LX90"/>
<evidence type="ECO:0000313" key="4">
    <source>
        <dbReference type="Proteomes" id="UP000298058"/>
    </source>
</evidence>
<comment type="caution">
    <text evidence="3">The sequence shown here is derived from an EMBL/GenBank/DDBJ whole genome shotgun (WGS) entry which is preliminary data.</text>
</comment>
<evidence type="ECO:0008006" key="5">
    <source>
        <dbReference type="Google" id="ProtNLM"/>
    </source>
</evidence>
<evidence type="ECO:0000256" key="2">
    <source>
        <dbReference type="SAM" id="SignalP"/>
    </source>
</evidence>
<dbReference type="Proteomes" id="UP000298058">
    <property type="component" value="Unassembled WGS sequence"/>
</dbReference>
<evidence type="ECO:0000313" key="3">
    <source>
        <dbReference type="EMBL" id="TGN18880.1"/>
    </source>
</evidence>
<proteinExistence type="predicted"/>
<feature type="transmembrane region" description="Helical" evidence="1">
    <location>
        <begin position="310"/>
        <end position="328"/>
    </location>
</feature>
<keyword evidence="1" id="KW-0812">Transmembrane</keyword>
<protein>
    <recommendedName>
        <fullName evidence="5">Carboxypeptidase regulatory-like domain-containing protein</fullName>
    </recommendedName>
</protein>
<feature type="signal peptide" evidence="2">
    <location>
        <begin position="1"/>
        <end position="21"/>
    </location>
</feature>
<evidence type="ECO:0000256" key="1">
    <source>
        <dbReference type="SAM" id="Phobius"/>
    </source>
</evidence>
<dbReference type="RefSeq" id="WP_135760564.1">
    <property type="nucleotide sequence ID" value="NZ_RQHW01000042.1"/>
</dbReference>
<keyword evidence="4" id="KW-1185">Reference proteome</keyword>
<keyword evidence="2" id="KW-0732">Signal</keyword>
<keyword evidence="1" id="KW-0472">Membrane</keyword>
<dbReference type="OrthoDB" id="339986at2"/>
<feature type="chain" id="PRO_5020761387" description="Carboxypeptidase regulatory-like domain-containing protein" evidence="2">
    <location>
        <begin position="22"/>
        <end position="336"/>
    </location>
</feature>
<keyword evidence="1" id="KW-1133">Transmembrane helix</keyword>
<dbReference type="EMBL" id="RQHW01000042">
    <property type="protein sequence ID" value="TGN18880.1"/>
    <property type="molecule type" value="Genomic_DNA"/>
</dbReference>
<sequence>MHRFIVFSFFLLLCLASDSYAEEVSIFGTIKNGTHGGSGKADSIRLIALQGAMLPLTEIGAQNGSFRFPPVEAPEGAPLLVQVVYKGVNYNKIIPPVPKFRTSPQEVIVFETGDSWKDMGVKSFMQVMREKEGLRIYKLFLLENTSKPPRSFFSSEKQMEYFVPKEAKEVFAQLQQPESKMAIPLSTPEGKNGGKYLDRAVLPGVSQLQISYFIPNSVEVLEEKLLLEGEAGAFPVFLKPKDMKMELLSGGTISELHNNIPPEISAYSIVSDTEPKIIKLKFIGGKPLPTVRNTNPEISNGTILETWEKSLAAVFVFLAVFMCLYFYLDYKFQAKD</sequence>
<organism evidence="3 4">
    <name type="scientific">Leptospira idonii</name>
    <dbReference type="NCBI Taxonomy" id="1193500"/>
    <lineage>
        <taxon>Bacteria</taxon>
        <taxon>Pseudomonadati</taxon>
        <taxon>Spirochaetota</taxon>
        <taxon>Spirochaetia</taxon>
        <taxon>Leptospirales</taxon>
        <taxon>Leptospiraceae</taxon>
        <taxon>Leptospira</taxon>
    </lineage>
</organism>